<evidence type="ECO:0000256" key="3">
    <source>
        <dbReference type="ARBA" id="ARBA00023125"/>
    </source>
</evidence>
<dbReference type="Pfam" id="PF03106">
    <property type="entry name" value="WRKY"/>
    <property type="match status" value="1"/>
</dbReference>
<protein>
    <recommendedName>
        <fullName evidence="7">WRKY domain-containing protein</fullName>
    </recommendedName>
</protein>
<keyword evidence="2" id="KW-0805">Transcription regulation</keyword>
<dbReference type="AlphaFoldDB" id="A0A0D9ZTX5"/>
<dbReference type="HOGENOM" id="CLU_021824_3_2_1"/>
<dbReference type="PROSITE" id="PS50811">
    <property type="entry name" value="WRKY"/>
    <property type="match status" value="1"/>
</dbReference>
<feature type="compositionally biased region" description="Gly residues" evidence="6">
    <location>
        <begin position="213"/>
        <end position="223"/>
    </location>
</feature>
<dbReference type="eggNOG" id="ENOG502SM8W">
    <property type="taxonomic scope" value="Eukaryota"/>
</dbReference>
<evidence type="ECO:0000256" key="5">
    <source>
        <dbReference type="ARBA" id="ARBA00023242"/>
    </source>
</evidence>
<dbReference type="PANTHER" id="PTHR31429:SF41">
    <property type="entry name" value="TRANSCRIPTION FACTOR WRKY5"/>
    <property type="match status" value="1"/>
</dbReference>
<proteinExistence type="predicted"/>
<feature type="compositionally biased region" description="Low complexity" evidence="6">
    <location>
        <begin position="198"/>
        <end position="212"/>
    </location>
</feature>
<evidence type="ECO:0000256" key="1">
    <source>
        <dbReference type="ARBA" id="ARBA00004123"/>
    </source>
</evidence>
<keyword evidence="4" id="KW-0804">Transcription</keyword>
<dbReference type="EnsemblPlants" id="OGLUM05G02570.1">
    <property type="protein sequence ID" value="OGLUM05G02570.1"/>
    <property type="gene ID" value="OGLUM05G02570"/>
</dbReference>
<name>A0A0D9ZTX5_9ORYZ</name>
<dbReference type="PANTHER" id="PTHR31429">
    <property type="entry name" value="WRKY TRANSCRIPTION FACTOR 36-RELATED"/>
    <property type="match status" value="1"/>
</dbReference>
<keyword evidence="5" id="KW-0539">Nucleus</keyword>
<dbReference type="InterPro" id="IPR044810">
    <property type="entry name" value="WRKY_plant"/>
</dbReference>
<evidence type="ECO:0000313" key="8">
    <source>
        <dbReference type="EnsemblPlants" id="OGLUM05G02570.1"/>
    </source>
</evidence>
<dbReference type="GO" id="GO:0005634">
    <property type="term" value="C:nucleus"/>
    <property type="evidence" value="ECO:0007669"/>
    <property type="project" value="UniProtKB-SubCell"/>
</dbReference>
<evidence type="ECO:0000256" key="6">
    <source>
        <dbReference type="SAM" id="MobiDB-lite"/>
    </source>
</evidence>
<dbReference type="Gramene" id="OGLUM05G02570.1">
    <property type="protein sequence ID" value="OGLUM05G02570.1"/>
    <property type="gene ID" value="OGLUM05G02570"/>
</dbReference>
<evidence type="ECO:0000256" key="4">
    <source>
        <dbReference type="ARBA" id="ARBA00023163"/>
    </source>
</evidence>
<dbReference type="InterPro" id="IPR003657">
    <property type="entry name" value="WRKY_dom"/>
</dbReference>
<feature type="region of interest" description="Disordered" evidence="6">
    <location>
        <begin position="457"/>
        <end position="503"/>
    </location>
</feature>
<dbReference type="Gene3D" id="2.20.25.80">
    <property type="entry name" value="WRKY domain"/>
    <property type="match status" value="1"/>
</dbReference>
<evidence type="ECO:0000256" key="2">
    <source>
        <dbReference type="ARBA" id="ARBA00023015"/>
    </source>
</evidence>
<dbReference type="InterPro" id="IPR036576">
    <property type="entry name" value="WRKY_dom_sf"/>
</dbReference>
<dbReference type="Proteomes" id="UP000026961">
    <property type="component" value="Chromosome 5"/>
</dbReference>
<evidence type="ECO:0000313" key="9">
    <source>
        <dbReference type="Proteomes" id="UP000026961"/>
    </source>
</evidence>
<keyword evidence="9" id="KW-1185">Reference proteome</keyword>
<reference evidence="8" key="1">
    <citation type="submission" date="2015-04" db="UniProtKB">
        <authorList>
            <consortium name="EnsemblPlants"/>
        </authorList>
    </citation>
    <scope>IDENTIFICATION</scope>
</reference>
<feature type="compositionally biased region" description="Low complexity" evidence="6">
    <location>
        <begin position="482"/>
        <end position="494"/>
    </location>
</feature>
<dbReference type="STRING" id="40148.A0A0D9ZTX5"/>
<reference evidence="8" key="2">
    <citation type="submission" date="2018-05" db="EMBL/GenBank/DDBJ databases">
        <title>OgluRS3 (Oryza glumaepatula Reference Sequence Version 3).</title>
        <authorList>
            <person name="Zhang J."/>
            <person name="Kudrna D."/>
            <person name="Lee S."/>
            <person name="Talag J."/>
            <person name="Welchert J."/>
            <person name="Wing R.A."/>
        </authorList>
    </citation>
    <scope>NUCLEOTIDE SEQUENCE [LARGE SCALE GENOMIC DNA]</scope>
</reference>
<dbReference type="SUPFAM" id="SSF118290">
    <property type="entry name" value="WRKY DNA-binding domain"/>
    <property type="match status" value="1"/>
</dbReference>
<dbReference type="GO" id="GO:0043565">
    <property type="term" value="F:sequence-specific DNA binding"/>
    <property type="evidence" value="ECO:0007669"/>
    <property type="project" value="InterPro"/>
</dbReference>
<accession>A0A0D9ZTX5</accession>
<dbReference type="GO" id="GO:0003700">
    <property type="term" value="F:DNA-binding transcription factor activity"/>
    <property type="evidence" value="ECO:0007669"/>
    <property type="project" value="InterPro"/>
</dbReference>
<comment type="subcellular location">
    <subcellularLocation>
        <location evidence="1">Nucleus</location>
    </subcellularLocation>
</comment>
<keyword evidence="3" id="KW-0238">DNA-binding</keyword>
<dbReference type="FunFam" id="2.20.25.80:FF:000002">
    <property type="entry name" value="probable WRKY transcription factor 31"/>
    <property type="match status" value="1"/>
</dbReference>
<organism evidence="8">
    <name type="scientific">Oryza glumipatula</name>
    <dbReference type="NCBI Taxonomy" id="40148"/>
    <lineage>
        <taxon>Eukaryota</taxon>
        <taxon>Viridiplantae</taxon>
        <taxon>Streptophyta</taxon>
        <taxon>Embryophyta</taxon>
        <taxon>Tracheophyta</taxon>
        <taxon>Spermatophyta</taxon>
        <taxon>Magnoliopsida</taxon>
        <taxon>Liliopsida</taxon>
        <taxon>Poales</taxon>
        <taxon>Poaceae</taxon>
        <taxon>BOP clade</taxon>
        <taxon>Oryzoideae</taxon>
        <taxon>Oryzeae</taxon>
        <taxon>Oryzinae</taxon>
        <taxon>Oryza</taxon>
    </lineage>
</organism>
<sequence length="503" mass="52335">MEMMVQKQRHEEGEEERGGLCAREIKELDFFSAAGAGAGRRDDDDVLRADGISSSHAGFMVSTALDLLTAVNDGDHHEEKKGQSNIHKSKQMDAAAATTVEGELRQAGEENRWLRRRLEELTSSYGALYHQLVQAQQLHTKHQQQAPIAGVQLLDALAAASPASHRRRAAAAVDGDRTADSDGGEGDENVSPSLGSKRPAAAATLTRLTPESGSGGENNGGGEQAPAAEMAPCRKARVSVRARSEAPMISDGCQWRKYGQKMAKGNPCPRAYYRCTMASQCPVRKQVQRCAEDKSILITTYEGTHSHPLPPAAAAMAKTTSAAAAMLLSGPAVSRDGLFAAHHHVVAPPPFFHHPYAGSTMATLSASAPFPTITLDLTQPPPTTTTTAAAAMLQLHRPHAFSSLPFSMYGAGGGSHRPPVVLPPPSSVVETMTAAITRDPNFTTAVAAALSSIMAGGGAQARTPPRGGSDAAGDINGGGGADHATAGARAAAAATQPCGTSPT</sequence>
<dbReference type="SMART" id="SM00774">
    <property type="entry name" value="WRKY"/>
    <property type="match status" value="1"/>
</dbReference>
<evidence type="ECO:0000259" key="7">
    <source>
        <dbReference type="PROSITE" id="PS50811"/>
    </source>
</evidence>
<feature type="region of interest" description="Disordered" evidence="6">
    <location>
        <begin position="167"/>
        <end position="232"/>
    </location>
</feature>
<feature type="domain" description="WRKY" evidence="7">
    <location>
        <begin position="244"/>
        <end position="310"/>
    </location>
</feature>